<dbReference type="GO" id="GO:0019150">
    <property type="term" value="F:D-ribulokinase activity"/>
    <property type="evidence" value="ECO:0007669"/>
    <property type="project" value="TreeGrafter"/>
</dbReference>
<dbReference type="InterPro" id="IPR018485">
    <property type="entry name" value="FGGY_C"/>
</dbReference>
<sequence>MSIGVDIGTSRLRINQVIAEPLHIDTSGEHFTQSSVAVWDLIAKWLPQLDFRPTNAIAITATCSLVVLELTTYGGHRVLRPFNCLADPKHYTSADDHDVWMWKDQRALRQADKLTEALKGTVWLQQLGGRITPEMGVAKLKWLSDHYRDRHLVVFEYYDWIQYLLLHGGYHRDSDGHVYFDYHPVTTHYSADSAAIDGSVKGWGAEPWARFGIGSHITAGCSNSDGTMLPLGVPVGDVHPTILSLTDAKSMIVASGGIDAYAAWLSIYRPDANSVQMIAGTSTCFFVADHRRRALPIPGIWGPYKVVGHDHVNLFEFGQSVTGKLFERIIVDLCNLAGEVSYEDPFRFLEHKTEELEQLYNHHISEIIKPYMYYGDLVGNRSPYNLSTMSELVIDGHNSRPDLASVLDFSVESMVVRYNLTMEHLAFQTRQLIECYCQGAQTSVDGIVVVGSQAQNDRLLQLIANVTGLKVLRTQTSMGEFGGAIGATMMAKMARRLIGVRVSKSTYHEALVQSVEPGRRYQEFTPRPNNVLSNKYRFYCQFADLQHRFKQAMG</sequence>
<dbReference type="VEuPathDB" id="FungiDB:DIURU_004724"/>
<feature type="domain" description="Carbohydrate kinase FGGY C-terminal" evidence="1">
    <location>
        <begin position="277"/>
        <end position="491"/>
    </location>
</feature>
<dbReference type="Pfam" id="PF02782">
    <property type="entry name" value="FGGY_C"/>
    <property type="match status" value="1"/>
</dbReference>
<dbReference type="GO" id="GO:0005737">
    <property type="term" value="C:cytoplasm"/>
    <property type="evidence" value="ECO:0007669"/>
    <property type="project" value="TreeGrafter"/>
</dbReference>
<dbReference type="PANTHER" id="PTHR43435:SF1">
    <property type="entry name" value="PROTEIN MPA43"/>
    <property type="match status" value="1"/>
</dbReference>
<dbReference type="EMBL" id="SWFT01000147">
    <property type="protein sequence ID" value="KAA8898344.1"/>
    <property type="molecule type" value="Genomic_DNA"/>
</dbReference>
<dbReference type="Proteomes" id="UP000449547">
    <property type="component" value="Unassembled WGS sequence"/>
</dbReference>
<gene>
    <name evidence="2" type="ORF">DIURU_004724</name>
</gene>
<protein>
    <recommendedName>
        <fullName evidence="1">Carbohydrate kinase FGGY C-terminal domain-containing protein</fullName>
    </recommendedName>
</protein>
<accession>A0A642UII4</accession>
<keyword evidence="3" id="KW-1185">Reference proteome</keyword>
<dbReference type="RefSeq" id="XP_034010488.1">
    <property type="nucleotide sequence ID" value="XM_034157629.1"/>
</dbReference>
<dbReference type="GO" id="GO:0019321">
    <property type="term" value="P:pentose metabolic process"/>
    <property type="evidence" value="ECO:0007669"/>
    <property type="project" value="TreeGrafter"/>
</dbReference>
<evidence type="ECO:0000259" key="1">
    <source>
        <dbReference type="Pfam" id="PF02782"/>
    </source>
</evidence>
<dbReference type="GeneID" id="54783375"/>
<dbReference type="PANTHER" id="PTHR43435">
    <property type="entry name" value="RIBULOKINASE"/>
    <property type="match status" value="1"/>
</dbReference>
<organism evidence="2 3">
    <name type="scientific">Diutina rugosa</name>
    <name type="common">Yeast</name>
    <name type="synonym">Candida rugosa</name>
    <dbReference type="NCBI Taxonomy" id="5481"/>
    <lineage>
        <taxon>Eukaryota</taxon>
        <taxon>Fungi</taxon>
        <taxon>Dikarya</taxon>
        <taxon>Ascomycota</taxon>
        <taxon>Saccharomycotina</taxon>
        <taxon>Pichiomycetes</taxon>
        <taxon>Debaryomycetaceae</taxon>
        <taxon>Diutina</taxon>
    </lineage>
</organism>
<proteinExistence type="predicted"/>
<dbReference type="AlphaFoldDB" id="A0A642UII4"/>
<dbReference type="OrthoDB" id="203824at2759"/>
<dbReference type="SUPFAM" id="SSF53067">
    <property type="entry name" value="Actin-like ATPase domain"/>
    <property type="match status" value="2"/>
</dbReference>
<evidence type="ECO:0000313" key="2">
    <source>
        <dbReference type="EMBL" id="KAA8898344.1"/>
    </source>
</evidence>
<dbReference type="Gene3D" id="3.30.420.40">
    <property type="match status" value="2"/>
</dbReference>
<dbReference type="OMA" id="CIDCYAG"/>
<dbReference type="InterPro" id="IPR043129">
    <property type="entry name" value="ATPase_NBD"/>
</dbReference>
<reference evidence="2 3" key="1">
    <citation type="submission" date="2019-07" db="EMBL/GenBank/DDBJ databases">
        <title>Genome assembly of two rare yeast pathogens: Diutina rugosa and Trichomonascus ciferrii.</title>
        <authorList>
            <person name="Mixao V."/>
            <person name="Saus E."/>
            <person name="Hansen A."/>
            <person name="Lass-Flor C."/>
            <person name="Gabaldon T."/>
        </authorList>
    </citation>
    <scope>NUCLEOTIDE SEQUENCE [LARGE SCALE GENOMIC DNA]</scope>
    <source>
        <strain evidence="2 3">CBS 613</strain>
    </source>
</reference>
<evidence type="ECO:0000313" key="3">
    <source>
        <dbReference type="Proteomes" id="UP000449547"/>
    </source>
</evidence>
<comment type="caution">
    <text evidence="2">The sequence shown here is derived from an EMBL/GenBank/DDBJ whole genome shotgun (WGS) entry which is preliminary data.</text>
</comment>
<name>A0A642UII4_DIURU</name>